<sequence length="126" mass="14983">MLEEREEQRRIKEQLREEEKARREYEKAIKEAEKEEKTIQLAIDKATKELMLAGEEQRISLEQRLAELQVKYEEAESKNQRAISMAQQTRSGHVYVISNIGSFGENVYKIGMTRRLEPLDRVRETW</sequence>
<evidence type="ECO:0000256" key="1">
    <source>
        <dbReference type="SAM" id="Coils"/>
    </source>
</evidence>
<dbReference type="Proteomes" id="UP000345637">
    <property type="component" value="Unassembled WGS sequence"/>
</dbReference>
<dbReference type="AlphaFoldDB" id="A0A485ATD2"/>
<protein>
    <recommendedName>
        <fullName evidence="2">Bacteriophage T5 Orf172 DNA-binding domain-containing protein</fullName>
    </recommendedName>
</protein>
<dbReference type="EMBL" id="CAADJE010000022">
    <property type="protein sequence ID" value="VFS64857.1"/>
    <property type="molecule type" value="Genomic_DNA"/>
</dbReference>
<reference evidence="3 4" key="1">
    <citation type="submission" date="2019-03" db="EMBL/GenBank/DDBJ databases">
        <authorList>
            <consortium name="Pathogen Informatics"/>
        </authorList>
    </citation>
    <scope>NUCLEOTIDE SEQUENCE [LARGE SCALE GENOMIC DNA]</scope>
    <source>
        <strain evidence="3 4">NCTC12998</strain>
    </source>
</reference>
<gene>
    <name evidence="3" type="ORF">NCTC12998_02730</name>
</gene>
<evidence type="ECO:0000313" key="4">
    <source>
        <dbReference type="Proteomes" id="UP000345637"/>
    </source>
</evidence>
<organism evidence="3 4">
    <name type="scientific">Raoultella planticola</name>
    <name type="common">Klebsiella planticola</name>
    <dbReference type="NCBI Taxonomy" id="575"/>
    <lineage>
        <taxon>Bacteria</taxon>
        <taxon>Pseudomonadati</taxon>
        <taxon>Pseudomonadota</taxon>
        <taxon>Gammaproteobacteria</taxon>
        <taxon>Enterobacterales</taxon>
        <taxon>Enterobacteriaceae</taxon>
        <taxon>Klebsiella/Raoultella group</taxon>
        <taxon>Raoultella</taxon>
    </lineage>
</organism>
<evidence type="ECO:0000259" key="2">
    <source>
        <dbReference type="Pfam" id="PF10544"/>
    </source>
</evidence>
<keyword evidence="1" id="KW-0175">Coiled coil</keyword>
<dbReference type="InterPro" id="IPR018306">
    <property type="entry name" value="Phage_T5_Orf172_DNA-bd"/>
</dbReference>
<accession>A0A485ATD2</accession>
<proteinExistence type="predicted"/>
<feature type="domain" description="Bacteriophage T5 Orf172 DNA-binding" evidence="2">
    <location>
        <begin position="92"/>
        <end position="124"/>
    </location>
</feature>
<dbReference type="Pfam" id="PF10544">
    <property type="entry name" value="T5orf172"/>
    <property type="match status" value="1"/>
</dbReference>
<name>A0A485ATD2_RAOPL</name>
<feature type="coiled-coil region" evidence="1">
    <location>
        <begin position="1"/>
        <end position="85"/>
    </location>
</feature>
<evidence type="ECO:0000313" key="3">
    <source>
        <dbReference type="EMBL" id="VFS64857.1"/>
    </source>
</evidence>